<evidence type="ECO:0000313" key="1">
    <source>
        <dbReference type="EMBL" id="KZS04226.1"/>
    </source>
</evidence>
<keyword evidence="2" id="KW-1185">Reference proteome</keyword>
<gene>
    <name evidence="1" type="ORF">APZ42_032499</name>
</gene>
<dbReference type="AlphaFoldDB" id="A0A164LLF7"/>
<dbReference type="EMBL" id="LRGB01003123">
    <property type="protein sequence ID" value="KZS04226.1"/>
    <property type="molecule type" value="Genomic_DNA"/>
</dbReference>
<protein>
    <submittedName>
        <fullName evidence="1">Uncharacterized protein</fullName>
    </submittedName>
</protein>
<accession>A0A164LLF7</accession>
<name>A0A164LLF7_9CRUS</name>
<evidence type="ECO:0000313" key="2">
    <source>
        <dbReference type="Proteomes" id="UP000076858"/>
    </source>
</evidence>
<comment type="caution">
    <text evidence="1">The sequence shown here is derived from an EMBL/GenBank/DDBJ whole genome shotgun (WGS) entry which is preliminary data.</text>
</comment>
<dbReference type="Proteomes" id="UP000076858">
    <property type="component" value="Unassembled WGS sequence"/>
</dbReference>
<organism evidence="1 2">
    <name type="scientific">Daphnia magna</name>
    <dbReference type="NCBI Taxonomy" id="35525"/>
    <lineage>
        <taxon>Eukaryota</taxon>
        <taxon>Metazoa</taxon>
        <taxon>Ecdysozoa</taxon>
        <taxon>Arthropoda</taxon>
        <taxon>Crustacea</taxon>
        <taxon>Branchiopoda</taxon>
        <taxon>Diplostraca</taxon>
        <taxon>Cladocera</taxon>
        <taxon>Anomopoda</taxon>
        <taxon>Daphniidae</taxon>
        <taxon>Daphnia</taxon>
    </lineage>
</organism>
<proteinExistence type="predicted"/>
<reference evidence="1 2" key="1">
    <citation type="submission" date="2016-03" db="EMBL/GenBank/DDBJ databases">
        <title>EvidentialGene: Evidence-directed Construction of Genes on Genomes.</title>
        <authorList>
            <person name="Gilbert D.G."/>
            <person name="Choi J.-H."/>
            <person name="Mockaitis K."/>
            <person name="Colbourne J."/>
            <person name="Pfrender M."/>
        </authorList>
    </citation>
    <scope>NUCLEOTIDE SEQUENCE [LARGE SCALE GENOMIC DNA]</scope>
    <source>
        <strain evidence="1 2">Xinb3</strain>
        <tissue evidence="1">Complete organism</tissue>
    </source>
</reference>
<sequence>MLKWIWTKQANKCGNDCTLASWPVPQKDMSLKVICTRT</sequence>